<feature type="compositionally biased region" description="Basic and acidic residues" evidence="1">
    <location>
        <begin position="1"/>
        <end position="16"/>
    </location>
</feature>
<organism evidence="2 3">
    <name type="scientific">Cordylochernes scorpioides</name>
    <dbReference type="NCBI Taxonomy" id="51811"/>
    <lineage>
        <taxon>Eukaryota</taxon>
        <taxon>Metazoa</taxon>
        <taxon>Ecdysozoa</taxon>
        <taxon>Arthropoda</taxon>
        <taxon>Chelicerata</taxon>
        <taxon>Arachnida</taxon>
        <taxon>Pseudoscorpiones</taxon>
        <taxon>Cheliferoidea</taxon>
        <taxon>Chernetidae</taxon>
        <taxon>Cordylochernes</taxon>
    </lineage>
</organism>
<dbReference type="PANTHER" id="PTHR46060">
    <property type="entry name" value="MARINER MOS1 TRANSPOSASE-LIKE PROTEIN"/>
    <property type="match status" value="1"/>
</dbReference>
<dbReference type="PANTHER" id="PTHR46060:SF1">
    <property type="entry name" value="MARINER MOS1 TRANSPOSASE-LIKE PROTEIN"/>
    <property type="match status" value="1"/>
</dbReference>
<feature type="region of interest" description="Disordered" evidence="1">
    <location>
        <begin position="399"/>
        <end position="441"/>
    </location>
</feature>
<name>A0ABY6L492_9ARAC</name>
<dbReference type="Pfam" id="PF21797">
    <property type="entry name" value="CycT2-like_C"/>
    <property type="match status" value="1"/>
</dbReference>
<evidence type="ECO:0000256" key="1">
    <source>
        <dbReference type="SAM" id="MobiDB-lite"/>
    </source>
</evidence>
<dbReference type="Gene3D" id="3.30.420.10">
    <property type="entry name" value="Ribonuclease H-like superfamily/Ribonuclease H"/>
    <property type="match status" value="1"/>
</dbReference>
<dbReference type="InterPro" id="IPR001888">
    <property type="entry name" value="Transposase_1"/>
</dbReference>
<dbReference type="EMBL" id="CP092874">
    <property type="protein sequence ID" value="UYV74987.1"/>
    <property type="molecule type" value="Genomic_DNA"/>
</dbReference>
<feature type="compositionally biased region" description="Low complexity" evidence="1">
    <location>
        <begin position="419"/>
        <end position="441"/>
    </location>
</feature>
<sequence>MFSEGREDVNNEERAGRPSTSTTDEKINEVEKMILANRRITVREVAEDLNISIGSCHSIFINELDMRRVAAKFVPKLLNCDQKQHRMNIANEMLDSVRDDPHLLQRVITGDEVWVYGYDLETKAQSSQWKLPHEPRPKKARQVRSNVKVLLTVFFDCRGMVHHEFLPQGRTVNKEYYLQVMRNLRKPIRQKRLDLRKNKNWLLHHDNAPAHTSLLVTACCCLFLAGKVEETPKKCKDIIKTARSQLNDSQFTQFGEDPKLVKIVGDVTRKMWWQEEVMTLEKILLQTIKFDLQVEHPYAHLLKYIKCLKGDKAKVHKILQMAWTFVNDSLCTTLSLQWEPEIIAIALMYLAGKLSKFEVTDWIGRTNKHNHWWDMFVIDLDTELLEDICHQVLDLYQLPPADNPQESPPPSPAPPPPQSNSTAPVPAVPPATLAAVAPPKV</sequence>
<evidence type="ECO:0000313" key="3">
    <source>
        <dbReference type="Proteomes" id="UP001235939"/>
    </source>
</evidence>
<protein>
    <submittedName>
        <fullName evidence="2">CCNK</fullName>
    </submittedName>
</protein>
<reference evidence="2 3" key="1">
    <citation type="submission" date="2022-01" db="EMBL/GenBank/DDBJ databases">
        <title>A chromosomal length assembly of Cordylochernes scorpioides.</title>
        <authorList>
            <person name="Zeh D."/>
            <person name="Zeh J."/>
        </authorList>
    </citation>
    <scope>NUCLEOTIDE SEQUENCE [LARGE SCALE GENOMIC DNA]</scope>
    <source>
        <strain evidence="2">IN4F17</strain>
        <tissue evidence="2">Whole Body</tissue>
    </source>
</reference>
<keyword evidence="3" id="KW-1185">Reference proteome</keyword>
<gene>
    <name evidence="2" type="ORF">LAZ67_12001977</name>
</gene>
<dbReference type="InterPro" id="IPR052709">
    <property type="entry name" value="Transposase-MT_Hybrid"/>
</dbReference>
<dbReference type="SUPFAM" id="SSF47954">
    <property type="entry name" value="Cyclin-like"/>
    <property type="match status" value="2"/>
</dbReference>
<dbReference type="InterPro" id="IPR036397">
    <property type="entry name" value="RNaseH_sf"/>
</dbReference>
<proteinExistence type="predicted"/>
<feature type="compositionally biased region" description="Pro residues" evidence="1">
    <location>
        <begin position="406"/>
        <end position="418"/>
    </location>
</feature>
<accession>A0ABY6L492</accession>
<dbReference type="Gene3D" id="1.10.472.10">
    <property type="entry name" value="Cyclin-like"/>
    <property type="match status" value="1"/>
</dbReference>
<dbReference type="Pfam" id="PF01359">
    <property type="entry name" value="Transposase_1"/>
    <property type="match status" value="1"/>
</dbReference>
<feature type="non-terminal residue" evidence="2">
    <location>
        <position position="1"/>
    </location>
</feature>
<dbReference type="InterPro" id="IPR036915">
    <property type="entry name" value="Cyclin-like_sf"/>
</dbReference>
<dbReference type="CDD" id="cd20531">
    <property type="entry name" value="CYCLIN_CCNK_rpt2"/>
    <property type="match status" value="1"/>
</dbReference>
<evidence type="ECO:0000313" key="2">
    <source>
        <dbReference type="EMBL" id="UYV74987.1"/>
    </source>
</evidence>
<feature type="region of interest" description="Disordered" evidence="1">
    <location>
        <begin position="1"/>
        <end position="26"/>
    </location>
</feature>
<dbReference type="Proteomes" id="UP001235939">
    <property type="component" value="Chromosome 12"/>
</dbReference>